<accession>A0ABT6B709</accession>
<dbReference type="EMBL" id="JARJJS010000001">
    <property type="protein sequence ID" value="MDF4023865.1"/>
    <property type="molecule type" value="Genomic_DNA"/>
</dbReference>
<reference evidence="2 3" key="1">
    <citation type="journal article" date="2024" name="Curr. Microbiol.">
        <title>Luteibacter sahnii sp. nov., A Novel Yellow-Colored Xanthomonadin Pigment Producing Probiotic Bacterium from Healthy Rice Seed Microbiome.</title>
        <authorList>
            <person name="Jaiswal G."/>
            <person name="Rana R."/>
            <person name="Nayak P.K."/>
            <person name="Chouhan R."/>
            <person name="Gandhi S.G."/>
            <person name="Patel H.K."/>
            <person name="Patil P.B."/>
        </authorList>
    </citation>
    <scope>NUCLEOTIDE SEQUENCE [LARGE SCALE GENOMIC DNA]</scope>
    <source>
        <strain evidence="2 3">PPL201</strain>
    </source>
</reference>
<name>A0ABT6B709_9GAMM</name>
<proteinExistence type="predicted"/>
<gene>
    <name evidence="2" type="ORF">P3W24_02610</name>
</gene>
<organism evidence="2 3">
    <name type="scientific">Luteibacter sahnii</name>
    <dbReference type="NCBI Taxonomy" id="3021977"/>
    <lineage>
        <taxon>Bacteria</taxon>
        <taxon>Pseudomonadati</taxon>
        <taxon>Pseudomonadota</taxon>
        <taxon>Gammaproteobacteria</taxon>
        <taxon>Lysobacterales</taxon>
        <taxon>Rhodanobacteraceae</taxon>
        <taxon>Luteibacter</taxon>
    </lineage>
</organism>
<feature type="signal peptide" evidence="1">
    <location>
        <begin position="1"/>
        <end position="24"/>
    </location>
</feature>
<dbReference type="Proteomes" id="UP001528850">
    <property type="component" value="Unassembled WGS sequence"/>
</dbReference>
<evidence type="ECO:0000313" key="2">
    <source>
        <dbReference type="EMBL" id="MDF4023865.1"/>
    </source>
</evidence>
<keyword evidence="3" id="KW-1185">Reference proteome</keyword>
<feature type="chain" id="PRO_5046783035" evidence="1">
    <location>
        <begin position="25"/>
        <end position="232"/>
    </location>
</feature>
<protein>
    <submittedName>
        <fullName evidence="2">Uncharacterized protein</fullName>
    </submittedName>
</protein>
<keyword evidence="1" id="KW-0732">Signal</keyword>
<comment type="caution">
    <text evidence="2">The sequence shown here is derived from an EMBL/GenBank/DDBJ whole genome shotgun (WGS) entry which is preliminary data.</text>
</comment>
<sequence>MNATTITARSALCLGLAFASTASADTVPGHAALDALPDCADVSFHERCRVTLPNGDFAGAPGDNFYHGTFSWGQLVPTTHAMRAHLKPWTYLTDGDDSHLDKPALSAHLVLRAPRDRVFQWLTLTPGRDVDAVFTVHAHVASTGGTAHVAIHAAVPEHGDEGLVSTQTVRTAARGMPRTELVTSLTVPAGSMAGRIGFAIATLEGSAGAVVDDVFVVRTPVGDTLPELVPSR</sequence>
<evidence type="ECO:0000313" key="3">
    <source>
        <dbReference type="Proteomes" id="UP001528850"/>
    </source>
</evidence>
<dbReference type="RefSeq" id="WP_320550715.1">
    <property type="nucleotide sequence ID" value="NZ_JAQLOK010000002.1"/>
</dbReference>
<evidence type="ECO:0000256" key="1">
    <source>
        <dbReference type="SAM" id="SignalP"/>
    </source>
</evidence>